<dbReference type="EMBL" id="KZ824309">
    <property type="protein sequence ID" value="RAL08828.1"/>
    <property type="molecule type" value="Genomic_DNA"/>
</dbReference>
<dbReference type="VEuPathDB" id="FungiDB:BO97DRAFT_480350"/>
<dbReference type="OrthoDB" id="437457at2759"/>
<dbReference type="RefSeq" id="XP_025547982.1">
    <property type="nucleotide sequence ID" value="XM_025700747.1"/>
</dbReference>
<feature type="compositionally biased region" description="Low complexity" evidence="1">
    <location>
        <begin position="22"/>
        <end position="59"/>
    </location>
</feature>
<dbReference type="AlphaFoldDB" id="A0A395HPP3"/>
<reference evidence="2 3" key="1">
    <citation type="submission" date="2018-02" db="EMBL/GenBank/DDBJ databases">
        <title>The genomes of Aspergillus section Nigri reveals drivers in fungal speciation.</title>
        <authorList>
            <consortium name="DOE Joint Genome Institute"/>
            <person name="Vesth T.C."/>
            <person name="Nybo J."/>
            <person name="Theobald S."/>
            <person name="Brandl J."/>
            <person name="Frisvad J.C."/>
            <person name="Nielsen K.F."/>
            <person name="Lyhne E.K."/>
            <person name="Kogle M.E."/>
            <person name="Kuo A."/>
            <person name="Riley R."/>
            <person name="Clum A."/>
            <person name="Nolan M."/>
            <person name="Lipzen A."/>
            <person name="Salamov A."/>
            <person name="Henrissat B."/>
            <person name="Wiebenga A."/>
            <person name="De vries R.P."/>
            <person name="Grigoriev I.V."/>
            <person name="Mortensen U.H."/>
            <person name="Andersen M.R."/>
            <person name="Baker S.E."/>
        </authorList>
    </citation>
    <scope>NUCLEOTIDE SEQUENCE [LARGE SCALE GENOMIC DNA]</scope>
    <source>
        <strain evidence="2 3">CBS 101889</strain>
    </source>
</reference>
<accession>A0A395HPP3</accession>
<name>A0A395HPP3_ASPHC</name>
<keyword evidence="3" id="KW-1185">Reference proteome</keyword>
<protein>
    <submittedName>
        <fullName evidence="2">Uncharacterized protein</fullName>
    </submittedName>
</protein>
<evidence type="ECO:0000256" key="1">
    <source>
        <dbReference type="SAM" id="MobiDB-lite"/>
    </source>
</evidence>
<evidence type="ECO:0000313" key="3">
    <source>
        <dbReference type="Proteomes" id="UP000248961"/>
    </source>
</evidence>
<feature type="compositionally biased region" description="Low complexity" evidence="1">
    <location>
        <begin position="79"/>
        <end position="88"/>
    </location>
</feature>
<evidence type="ECO:0000313" key="2">
    <source>
        <dbReference type="EMBL" id="RAL08828.1"/>
    </source>
</evidence>
<dbReference type="Proteomes" id="UP000248961">
    <property type="component" value="Unassembled WGS sequence"/>
</dbReference>
<proteinExistence type="predicted"/>
<sequence length="168" mass="17866">MPLIDYSKWDNIDTDSESENVAPCAPSKPASKPTAAPAMTPKASSTTATTTISPRPRAAPSKRLSSAVVATKVSHGKPRTSPQTTPSSTILYHPVPALLEFPVVIHRVGTQANGTFGCLDYQPITYIHAEPVSCLALPQWQSGIGTVIVARRTRRICRPSTTRGSGCT</sequence>
<organism evidence="2 3">
    <name type="scientific">Aspergillus homomorphus (strain CBS 101889)</name>
    <dbReference type="NCBI Taxonomy" id="1450537"/>
    <lineage>
        <taxon>Eukaryota</taxon>
        <taxon>Fungi</taxon>
        <taxon>Dikarya</taxon>
        <taxon>Ascomycota</taxon>
        <taxon>Pezizomycotina</taxon>
        <taxon>Eurotiomycetes</taxon>
        <taxon>Eurotiomycetidae</taxon>
        <taxon>Eurotiales</taxon>
        <taxon>Aspergillaceae</taxon>
        <taxon>Aspergillus</taxon>
        <taxon>Aspergillus subgen. Circumdati</taxon>
    </lineage>
</organism>
<dbReference type="GeneID" id="37205036"/>
<feature type="region of interest" description="Disordered" evidence="1">
    <location>
        <begin position="1"/>
        <end position="88"/>
    </location>
</feature>
<gene>
    <name evidence="2" type="ORF">BO97DRAFT_480350</name>
</gene>